<keyword evidence="6 9" id="KW-0812">Transmembrane</keyword>
<feature type="transmembrane region" description="Helical" evidence="9">
    <location>
        <begin position="30"/>
        <end position="52"/>
    </location>
</feature>
<dbReference type="PANTHER" id="PTHR23535">
    <property type="entry name" value="SUGAR EFFLUX TRANSPORTER A-RELATED"/>
    <property type="match status" value="1"/>
</dbReference>
<feature type="transmembrane region" description="Helical" evidence="9">
    <location>
        <begin position="161"/>
        <end position="180"/>
    </location>
</feature>
<feature type="transmembrane region" description="Helical" evidence="9">
    <location>
        <begin position="119"/>
        <end position="140"/>
    </location>
</feature>
<evidence type="ECO:0000256" key="5">
    <source>
        <dbReference type="ARBA" id="ARBA00022597"/>
    </source>
</evidence>
<dbReference type="InterPro" id="IPR036259">
    <property type="entry name" value="MFS_trans_sf"/>
</dbReference>
<evidence type="ECO:0000256" key="4">
    <source>
        <dbReference type="ARBA" id="ARBA00022475"/>
    </source>
</evidence>
<proteinExistence type="inferred from homology"/>
<keyword evidence="5" id="KW-0762">Sugar transport</keyword>
<organism evidence="11 12">
    <name type="scientific">Microbacterium oxydans</name>
    <dbReference type="NCBI Taxonomy" id="82380"/>
    <lineage>
        <taxon>Bacteria</taxon>
        <taxon>Bacillati</taxon>
        <taxon>Actinomycetota</taxon>
        <taxon>Actinomycetes</taxon>
        <taxon>Micrococcales</taxon>
        <taxon>Microbacteriaceae</taxon>
        <taxon>Microbacterium</taxon>
    </lineage>
</organism>
<dbReference type="GO" id="GO:0005886">
    <property type="term" value="C:plasma membrane"/>
    <property type="evidence" value="ECO:0007669"/>
    <property type="project" value="UniProtKB-SubCell"/>
</dbReference>
<reference evidence="11 12" key="1">
    <citation type="submission" date="2015-02" db="EMBL/GenBank/DDBJ databases">
        <title>Draft genome sequences of ten Microbacterium spp. with emphasis on heavy metal contaminated environments.</title>
        <authorList>
            <person name="Corretto E."/>
        </authorList>
    </citation>
    <scope>NUCLEOTIDE SEQUENCE [LARGE SCALE GENOMIC DNA]</scope>
    <source>
        <strain evidence="11 12">BEL163</strain>
    </source>
</reference>
<keyword evidence="8 9" id="KW-0472">Membrane</keyword>
<feature type="domain" description="Major facilitator superfamily (MFS) profile" evidence="10">
    <location>
        <begin position="27"/>
        <end position="424"/>
    </location>
</feature>
<evidence type="ECO:0000256" key="1">
    <source>
        <dbReference type="ARBA" id="ARBA00004651"/>
    </source>
</evidence>
<comment type="similarity">
    <text evidence="2">Belongs to the major facilitator superfamily. Set transporter family.</text>
</comment>
<dbReference type="PANTHER" id="PTHR23535:SF2">
    <property type="entry name" value="SUGAR EFFLUX TRANSPORTER A-RELATED"/>
    <property type="match status" value="1"/>
</dbReference>
<keyword evidence="3" id="KW-0813">Transport</keyword>
<evidence type="ECO:0000259" key="10">
    <source>
        <dbReference type="PROSITE" id="PS50850"/>
    </source>
</evidence>
<sequence length="432" mass="45187">MATRRSETADASDRPPSAARYILRSRLLRGVFISLVISGIGISVTVPQITLFLVGELHLSTAQAGLYFLTNLTAPIAGYLVGSLSDRAGSRLLVFRLSALAGFLGWVLMAVAMQAWMPFVINMVLLSTAGAGAAQLQAAVRDELNRRPTPADNEVVAVMRMAMAFGWIVGPVIGAVLGAVIGLRPLLLVTGLCVLLSLVPLIGVKTDSAAVRRAVSTPIREPGAVSSAPAELPVPHPRSMVPLLVFTAIYVLIMCGETVKLAYLPLYMDGELHLDAGVRGAIIGFQPLVELLMMPFAARLATRFGLARVLTAGALMAVAAHISYAVAGQVMPQIVPLVVGQVLMAGVIATFGVLGITVAQRLVPTRVGMATSVFMSSYAINAAVGGFVGSVGSLWLGLPQLFWIPAAISAVGGIALLVLNARVPLDPPARHP</sequence>
<dbReference type="PROSITE" id="PS50850">
    <property type="entry name" value="MFS"/>
    <property type="match status" value="1"/>
</dbReference>
<dbReference type="EMBL" id="JYIV01000028">
    <property type="protein sequence ID" value="KJL20454.1"/>
    <property type="molecule type" value="Genomic_DNA"/>
</dbReference>
<evidence type="ECO:0000256" key="7">
    <source>
        <dbReference type="ARBA" id="ARBA00022989"/>
    </source>
</evidence>
<evidence type="ECO:0000313" key="11">
    <source>
        <dbReference type="EMBL" id="KJL20454.1"/>
    </source>
</evidence>
<evidence type="ECO:0000313" key="12">
    <source>
        <dbReference type="Proteomes" id="UP000033725"/>
    </source>
</evidence>
<accession>A0A0F0KJ32</accession>
<dbReference type="SUPFAM" id="SSF103473">
    <property type="entry name" value="MFS general substrate transporter"/>
    <property type="match status" value="1"/>
</dbReference>
<evidence type="ECO:0000256" key="2">
    <source>
        <dbReference type="ARBA" id="ARBA00006523"/>
    </source>
</evidence>
<dbReference type="InterPro" id="IPR011701">
    <property type="entry name" value="MFS"/>
</dbReference>
<feature type="transmembrane region" description="Helical" evidence="9">
    <location>
        <begin position="309"/>
        <end position="327"/>
    </location>
</feature>
<feature type="transmembrane region" description="Helical" evidence="9">
    <location>
        <begin position="402"/>
        <end position="421"/>
    </location>
</feature>
<feature type="transmembrane region" description="Helical" evidence="9">
    <location>
        <begin position="243"/>
        <end position="264"/>
    </location>
</feature>
<name>A0A0F0KJ32_9MICO</name>
<feature type="transmembrane region" description="Helical" evidence="9">
    <location>
        <begin position="93"/>
        <end position="113"/>
    </location>
</feature>
<dbReference type="AlphaFoldDB" id="A0A0F0KJ32"/>
<dbReference type="Proteomes" id="UP000033725">
    <property type="component" value="Unassembled WGS sequence"/>
</dbReference>
<evidence type="ECO:0000256" key="6">
    <source>
        <dbReference type="ARBA" id="ARBA00022692"/>
    </source>
</evidence>
<evidence type="ECO:0000256" key="3">
    <source>
        <dbReference type="ARBA" id="ARBA00022448"/>
    </source>
</evidence>
<evidence type="ECO:0000256" key="9">
    <source>
        <dbReference type="SAM" id="Phobius"/>
    </source>
</evidence>
<dbReference type="RefSeq" id="WP_045264521.1">
    <property type="nucleotide sequence ID" value="NZ_JYIV01000028.1"/>
</dbReference>
<dbReference type="GO" id="GO:0022857">
    <property type="term" value="F:transmembrane transporter activity"/>
    <property type="evidence" value="ECO:0007669"/>
    <property type="project" value="InterPro"/>
</dbReference>
<feature type="transmembrane region" description="Helical" evidence="9">
    <location>
        <begin position="276"/>
        <end position="297"/>
    </location>
</feature>
<gene>
    <name evidence="11" type="primary">setC</name>
    <name evidence="11" type="ORF">RN51_02671</name>
</gene>
<dbReference type="Gene3D" id="1.20.1250.20">
    <property type="entry name" value="MFS general substrate transporter like domains"/>
    <property type="match status" value="2"/>
</dbReference>
<protein>
    <submittedName>
        <fullName evidence="11">Sugar efflux transporter C</fullName>
    </submittedName>
</protein>
<dbReference type="InterPro" id="IPR020846">
    <property type="entry name" value="MFS_dom"/>
</dbReference>
<dbReference type="Pfam" id="PF07690">
    <property type="entry name" value="MFS_1"/>
    <property type="match status" value="2"/>
</dbReference>
<feature type="transmembrane region" description="Helical" evidence="9">
    <location>
        <begin position="333"/>
        <end position="358"/>
    </location>
</feature>
<feature type="transmembrane region" description="Helical" evidence="9">
    <location>
        <begin position="64"/>
        <end position="81"/>
    </location>
</feature>
<comment type="subcellular location">
    <subcellularLocation>
        <location evidence="1">Cell membrane</location>
        <topology evidence="1">Multi-pass membrane protein</topology>
    </subcellularLocation>
</comment>
<dbReference type="OrthoDB" id="9061072at2"/>
<keyword evidence="4" id="KW-1003">Cell membrane</keyword>
<evidence type="ECO:0000256" key="8">
    <source>
        <dbReference type="ARBA" id="ARBA00023136"/>
    </source>
</evidence>
<keyword evidence="7 9" id="KW-1133">Transmembrane helix</keyword>
<feature type="transmembrane region" description="Helical" evidence="9">
    <location>
        <begin position="378"/>
        <end position="396"/>
    </location>
</feature>
<dbReference type="PATRIC" id="fig|82380.10.peg.2683"/>
<feature type="transmembrane region" description="Helical" evidence="9">
    <location>
        <begin position="186"/>
        <end position="204"/>
    </location>
</feature>
<comment type="caution">
    <text evidence="11">The sequence shown here is derived from an EMBL/GenBank/DDBJ whole genome shotgun (WGS) entry which is preliminary data.</text>
</comment>